<proteinExistence type="predicted"/>
<dbReference type="Proteomes" id="UP001222027">
    <property type="component" value="Unassembled WGS sequence"/>
</dbReference>
<reference evidence="1 2" key="1">
    <citation type="submission" date="2022-12" db="EMBL/GenBank/DDBJ databases">
        <title>Chromosome-scale assembly of the Ensete ventricosum genome.</title>
        <authorList>
            <person name="Dussert Y."/>
            <person name="Stocks J."/>
            <person name="Wendawek A."/>
            <person name="Woldeyes F."/>
            <person name="Nichols R.A."/>
            <person name="Borrell J.S."/>
        </authorList>
    </citation>
    <scope>NUCLEOTIDE SEQUENCE [LARGE SCALE GENOMIC DNA]</scope>
    <source>
        <strain evidence="2">cv. Maze</strain>
        <tissue evidence="1">Seeds</tissue>
    </source>
</reference>
<gene>
    <name evidence="1" type="ORF">OPV22_019500</name>
</gene>
<name>A0AAV8QGI8_ENSVE</name>
<dbReference type="EMBL" id="JAQQAF010000006">
    <property type="protein sequence ID" value="KAJ8475773.1"/>
    <property type="molecule type" value="Genomic_DNA"/>
</dbReference>
<evidence type="ECO:0000313" key="2">
    <source>
        <dbReference type="Proteomes" id="UP001222027"/>
    </source>
</evidence>
<protein>
    <submittedName>
        <fullName evidence="1">Uncharacterized protein</fullName>
    </submittedName>
</protein>
<organism evidence="1 2">
    <name type="scientific">Ensete ventricosum</name>
    <name type="common">Abyssinian banana</name>
    <name type="synonym">Musa ensete</name>
    <dbReference type="NCBI Taxonomy" id="4639"/>
    <lineage>
        <taxon>Eukaryota</taxon>
        <taxon>Viridiplantae</taxon>
        <taxon>Streptophyta</taxon>
        <taxon>Embryophyta</taxon>
        <taxon>Tracheophyta</taxon>
        <taxon>Spermatophyta</taxon>
        <taxon>Magnoliopsida</taxon>
        <taxon>Liliopsida</taxon>
        <taxon>Zingiberales</taxon>
        <taxon>Musaceae</taxon>
        <taxon>Ensete</taxon>
    </lineage>
</organism>
<comment type="caution">
    <text evidence="1">The sequence shown here is derived from an EMBL/GenBank/DDBJ whole genome shotgun (WGS) entry which is preliminary data.</text>
</comment>
<keyword evidence="2" id="KW-1185">Reference proteome</keyword>
<evidence type="ECO:0000313" key="1">
    <source>
        <dbReference type="EMBL" id="KAJ8475773.1"/>
    </source>
</evidence>
<accession>A0AAV8QGI8</accession>
<dbReference type="AlphaFoldDB" id="A0AAV8QGI8"/>
<sequence>MSISKSMSLGMPSSVDAKSLRDLEVMESCHDVASIVTEESLELIREPYNIPKEYVLRAPLPSSNPESTELSISVDAFETGSRFPLHPTCWLQLSQVKADDRACAGDDHGERTPEAQLGGAAAAPVCHNKCGLQLMAVACKRARVPPQGKPGIIVGEGEQCGRFLIPLGFCNLCLPPLHRFLSANPRKGSFV</sequence>